<evidence type="ECO:0000259" key="1">
    <source>
        <dbReference type="Pfam" id="PF03719"/>
    </source>
</evidence>
<comment type="caution">
    <text evidence="2">The sequence shown here is derived from an EMBL/GenBank/DDBJ whole genome shotgun (WGS) entry which is preliminary data.</text>
</comment>
<gene>
    <name evidence="2" type="ORF">POM88_008112</name>
</gene>
<keyword evidence="3" id="KW-1185">Reference proteome</keyword>
<dbReference type="GO" id="GO:0006412">
    <property type="term" value="P:translation"/>
    <property type="evidence" value="ECO:0007669"/>
    <property type="project" value="InterPro"/>
</dbReference>
<dbReference type="GO" id="GO:0005840">
    <property type="term" value="C:ribosome"/>
    <property type="evidence" value="ECO:0007669"/>
    <property type="project" value="InterPro"/>
</dbReference>
<sequence length="276" mass="31127">MTIERAMNCGGLFIYRVIVCLQVPDKQQQQQVGFCSDPNLNTVATLGGIKDSSASSQNSLELDCLAHFAVDEHNKKETTLMQACQYSHWEVVLILVFFKANVICMELVYLTDLILKVSHLLIKLSVFHVFLELQAATPAHVIQNDVLDDDDDDEPLNDNDDFCFSELWQVEYFLLSSYWTASGDAIVICFLLATTDKKVLQFAGIEDVFTSSRGSTKTLGNFVKATFDCLLKTYGFLTPDFWTETRFTKSPYQEHTDLLAKPVSKITFTEDPVIEA</sequence>
<dbReference type="Proteomes" id="UP001237642">
    <property type="component" value="Unassembled WGS sequence"/>
</dbReference>
<dbReference type="InterPro" id="IPR005324">
    <property type="entry name" value="Ribosomal_uS5_C"/>
</dbReference>
<reference evidence="2" key="1">
    <citation type="submission" date="2023-02" db="EMBL/GenBank/DDBJ databases">
        <title>Genome of toxic invasive species Heracleum sosnowskyi carries increased number of genes despite the absence of recent whole-genome duplications.</title>
        <authorList>
            <person name="Schelkunov M."/>
            <person name="Shtratnikova V."/>
            <person name="Makarenko M."/>
            <person name="Klepikova A."/>
            <person name="Omelchenko D."/>
            <person name="Novikova G."/>
            <person name="Obukhova E."/>
            <person name="Bogdanov V."/>
            <person name="Penin A."/>
            <person name="Logacheva M."/>
        </authorList>
    </citation>
    <scope>NUCLEOTIDE SEQUENCE</scope>
    <source>
        <strain evidence="2">Hsosn_3</strain>
        <tissue evidence="2">Leaf</tissue>
    </source>
</reference>
<dbReference type="InterPro" id="IPR020568">
    <property type="entry name" value="Ribosomal_Su5_D2-typ_SF"/>
</dbReference>
<dbReference type="GO" id="GO:0003735">
    <property type="term" value="F:structural constituent of ribosome"/>
    <property type="evidence" value="ECO:0007669"/>
    <property type="project" value="InterPro"/>
</dbReference>
<dbReference type="AlphaFoldDB" id="A0AAD8J7E8"/>
<accession>A0AAD8J7E8</accession>
<dbReference type="InterPro" id="IPR014721">
    <property type="entry name" value="Ribsml_uS5_D2-typ_fold_subgr"/>
</dbReference>
<name>A0AAD8J7E8_9APIA</name>
<dbReference type="SUPFAM" id="SSF54211">
    <property type="entry name" value="Ribosomal protein S5 domain 2-like"/>
    <property type="match status" value="1"/>
</dbReference>
<protein>
    <recommendedName>
        <fullName evidence="1">Small ribosomal subunit protein uS5 C-terminal domain-containing protein</fullName>
    </recommendedName>
</protein>
<evidence type="ECO:0000313" key="3">
    <source>
        <dbReference type="Proteomes" id="UP001237642"/>
    </source>
</evidence>
<dbReference type="EMBL" id="JAUIZM010000002">
    <property type="protein sequence ID" value="KAK1398249.1"/>
    <property type="molecule type" value="Genomic_DNA"/>
</dbReference>
<dbReference type="Gene3D" id="3.30.230.10">
    <property type="match status" value="1"/>
</dbReference>
<organism evidence="2 3">
    <name type="scientific">Heracleum sosnowskyi</name>
    <dbReference type="NCBI Taxonomy" id="360622"/>
    <lineage>
        <taxon>Eukaryota</taxon>
        <taxon>Viridiplantae</taxon>
        <taxon>Streptophyta</taxon>
        <taxon>Embryophyta</taxon>
        <taxon>Tracheophyta</taxon>
        <taxon>Spermatophyta</taxon>
        <taxon>Magnoliopsida</taxon>
        <taxon>eudicotyledons</taxon>
        <taxon>Gunneridae</taxon>
        <taxon>Pentapetalae</taxon>
        <taxon>asterids</taxon>
        <taxon>campanulids</taxon>
        <taxon>Apiales</taxon>
        <taxon>Apiaceae</taxon>
        <taxon>Apioideae</taxon>
        <taxon>apioid superclade</taxon>
        <taxon>Tordylieae</taxon>
        <taxon>Tordyliinae</taxon>
        <taxon>Heracleum</taxon>
    </lineage>
</organism>
<feature type="domain" description="Small ribosomal subunit protein uS5 C-terminal" evidence="1">
    <location>
        <begin position="197"/>
        <end position="240"/>
    </location>
</feature>
<proteinExistence type="predicted"/>
<evidence type="ECO:0000313" key="2">
    <source>
        <dbReference type="EMBL" id="KAK1398249.1"/>
    </source>
</evidence>
<dbReference type="Gene3D" id="3.10.450.10">
    <property type="match status" value="1"/>
</dbReference>
<dbReference type="Pfam" id="PF03719">
    <property type="entry name" value="Ribosomal_S5_C"/>
    <property type="match status" value="1"/>
</dbReference>
<reference evidence="2" key="2">
    <citation type="submission" date="2023-05" db="EMBL/GenBank/DDBJ databases">
        <authorList>
            <person name="Schelkunov M.I."/>
        </authorList>
    </citation>
    <scope>NUCLEOTIDE SEQUENCE</scope>
    <source>
        <strain evidence="2">Hsosn_3</strain>
        <tissue evidence="2">Leaf</tissue>
    </source>
</reference>